<reference evidence="2 3" key="1">
    <citation type="submission" date="2018-02" db="EMBL/GenBank/DDBJ databases">
        <title>Solimicrobium silvestre gen. nov., sp. nov., isolated from alpine forest soil.</title>
        <authorList>
            <person name="Margesin R."/>
            <person name="Albuquerque L."/>
            <person name="Zhang D.-C."/>
            <person name="Froufe H.J.C."/>
            <person name="Severino R."/>
            <person name="Roxo I."/>
            <person name="Egas C."/>
            <person name="Da Costa M.S."/>
        </authorList>
    </citation>
    <scope>NUCLEOTIDE SEQUENCE [LARGE SCALE GENOMIC DNA]</scope>
    <source>
        <strain evidence="2 3">S20-91</strain>
    </source>
</reference>
<accession>A0A2S9GSX7</accession>
<evidence type="ECO:0000256" key="1">
    <source>
        <dbReference type="SAM" id="SignalP"/>
    </source>
</evidence>
<dbReference type="RefSeq" id="WP_105534205.1">
    <property type="nucleotide sequence ID" value="NZ_PUGF01000035.1"/>
</dbReference>
<feature type="chain" id="PRO_5015431188" description="Lipoprotein" evidence="1">
    <location>
        <begin position="27"/>
        <end position="92"/>
    </location>
</feature>
<organism evidence="2 3">
    <name type="scientific">Solimicrobium silvestre</name>
    <dbReference type="NCBI Taxonomy" id="2099400"/>
    <lineage>
        <taxon>Bacteria</taxon>
        <taxon>Pseudomonadati</taxon>
        <taxon>Pseudomonadota</taxon>
        <taxon>Betaproteobacteria</taxon>
        <taxon>Burkholderiales</taxon>
        <taxon>Oxalobacteraceae</taxon>
        <taxon>Solimicrobium</taxon>
    </lineage>
</organism>
<evidence type="ECO:0008006" key="4">
    <source>
        <dbReference type="Google" id="ProtNLM"/>
    </source>
</evidence>
<evidence type="ECO:0000313" key="2">
    <source>
        <dbReference type="EMBL" id="PRC90817.1"/>
    </source>
</evidence>
<name>A0A2S9GSX7_9BURK</name>
<evidence type="ECO:0000313" key="3">
    <source>
        <dbReference type="Proteomes" id="UP000237839"/>
    </source>
</evidence>
<dbReference type="Proteomes" id="UP000237839">
    <property type="component" value="Unassembled WGS sequence"/>
</dbReference>
<keyword evidence="1" id="KW-0732">Signal</keyword>
<keyword evidence="3" id="KW-1185">Reference proteome</keyword>
<proteinExistence type="predicted"/>
<protein>
    <recommendedName>
        <fullName evidence="4">Lipoprotein</fullName>
    </recommendedName>
</protein>
<dbReference type="PROSITE" id="PS51257">
    <property type="entry name" value="PROKAR_LIPOPROTEIN"/>
    <property type="match status" value="1"/>
</dbReference>
<sequence>MTIFRLVRIAASASLLTLSIAGCVVAGGYGGNVGVGVDYYEPVGGVYGAWGPGYQVGPYRDRGHFWGGGAGHHAYHSAAPGRSVPSIPFHSR</sequence>
<gene>
    <name evidence="2" type="ORF">S2091_4480</name>
</gene>
<dbReference type="AlphaFoldDB" id="A0A2S9GSX7"/>
<dbReference type="EMBL" id="PUGF01000035">
    <property type="protein sequence ID" value="PRC90817.1"/>
    <property type="molecule type" value="Genomic_DNA"/>
</dbReference>
<comment type="caution">
    <text evidence="2">The sequence shown here is derived from an EMBL/GenBank/DDBJ whole genome shotgun (WGS) entry which is preliminary data.</text>
</comment>
<feature type="signal peptide" evidence="1">
    <location>
        <begin position="1"/>
        <end position="26"/>
    </location>
</feature>